<name>A0ABD1N8G6_9FABA</name>
<keyword evidence="10" id="KW-1185">Reference proteome</keyword>
<keyword evidence="5" id="KW-1133">Transmembrane helix</keyword>
<keyword evidence="6" id="KW-0472">Membrane</keyword>
<dbReference type="Proteomes" id="UP001603857">
    <property type="component" value="Unassembled WGS sequence"/>
</dbReference>
<keyword evidence="3" id="KW-0813">Transport</keyword>
<dbReference type="GO" id="GO:0072488">
    <property type="term" value="P:ammonium transmembrane transport"/>
    <property type="evidence" value="ECO:0007669"/>
    <property type="project" value="UniProtKB-KW"/>
</dbReference>
<dbReference type="InterPro" id="IPR029020">
    <property type="entry name" value="Ammonium/urea_transptr"/>
</dbReference>
<evidence type="ECO:0000256" key="3">
    <source>
        <dbReference type="ARBA" id="ARBA00022448"/>
    </source>
</evidence>
<evidence type="ECO:0000256" key="1">
    <source>
        <dbReference type="ARBA" id="ARBA00004141"/>
    </source>
</evidence>
<dbReference type="PANTHER" id="PTHR11730">
    <property type="entry name" value="AMMONIUM TRANSPORTER"/>
    <property type="match status" value="1"/>
</dbReference>
<organism evidence="9 10">
    <name type="scientific">Flemingia macrophylla</name>
    <dbReference type="NCBI Taxonomy" id="520843"/>
    <lineage>
        <taxon>Eukaryota</taxon>
        <taxon>Viridiplantae</taxon>
        <taxon>Streptophyta</taxon>
        <taxon>Embryophyta</taxon>
        <taxon>Tracheophyta</taxon>
        <taxon>Spermatophyta</taxon>
        <taxon>Magnoliopsida</taxon>
        <taxon>eudicotyledons</taxon>
        <taxon>Gunneridae</taxon>
        <taxon>Pentapetalae</taxon>
        <taxon>rosids</taxon>
        <taxon>fabids</taxon>
        <taxon>Fabales</taxon>
        <taxon>Fabaceae</taxon>
        <taxon>Papilionoideae</taxon>
        <taxon>50 kb inversion clade</taxon>
        <taxon>NPAAA clade</taxon>
        <taxon>indigoferoid/millettioid clade</taxon>
        <taxon>Phaseoleae</taxon>
        <taxon>Flemingia</taxon>
    </lineage>
</organism>
<dbReference type="Pfam" id="PF00909">
    <property type="entry name" value="Ammonium_transp"/>
    <property type="match status" value="1"/>
</dbReference>
<dbReference type="PANTHER" id="PTHR11730:SF6">
    <property type="entry name" value="AMMONIUM TRANSPORTER"/>
    <property type="match status" value="1"/>
</dbReference>
<dbReference type="GO" id="GO:0016020">
    <property type="term" value="C:membrane"/>
    <property type="evidence" value="ECO:0007669"/>
    <property type="project" value="UniProtKB-SubCell"/>
</dbReference>
<dbReference type="SUPFAM" id="SSF111352">
    <property type="entry name" value="Ammonium transporter"/>
    <property type="match status" value="1"/>
</dbReference>
<feature type="domain" description="Ammonium transporter AmtB-like" evidence="8">
    <location>
        <begin position="7"/>
        <end position="116"/>
    </location>
</feature>
<evidence type="ECO:0000256" key="7">
    <source>
        <dbReference type="ARBA" id="ARBA00023177"/>
    </source>
</evidence>
<protein>
    <recommendedName>
        <fullName evidence="8">Ammonium transporter AmtB-like domain-containing protein</fullName>
    </recommendedName>
</protein>
<dbReference type="InterPro" id="IPR024041">
    <property type="entry name" value="NH4_transpt_AmtB-like_dom"/>
</dbReference>
<evidence type="ECO:0000256" key="6">
    <source>
        <dbReference type="ARBA" id="ARBA00023136"/>
    </source>
</evidence>
<reference evidence="9 10" key="1">
    <citation type="submission" date="2024-08" db="EMBL/GenBank/DDBJ databases">
        <title>Insights into the chromosomal genome structure of Flemingia macrophylla.</title>
        <authorList>
            <person name="Ding Y."/>
            <person name="Zhao Y."/>
            <person name="Bi W."/>
            <person name="Wu M."/>
            <person name="Zhao G."/>
            <person name="Gong Y."/>
            <person name="Li W."/>
            <person name="Zhang P."/>
        </authorList>
    </citation>
    <scope>NUCLEOTIDE SEQUENCE [LARGE SCALE GENOMIC DNA]</scope>
    <source>
        <strain evidence="9">DYQJB</strain>
        <tissue evidence="9">Leaf</tissue>
    </source>
</reference>
<sequence length="122" mass="13474">MNDTSTATYLCAGSVRAKKTMNIMLTNVLDVAAGCLPNYHFGVAFTFASSSKGFVGRHSFGFGGHYPSDALDYDYSFFLFRWAFAIAAASITNGSIAKRTQFVAYLIYSSFLTGFVRRGEWR</sequence>
<evidence type="ECO:0000259" key="8">
    <source>
        <dbReference type="Pfam" id="PF00909"/>
    </source>
</evidence>
<keyword evidence="7" id="KW-0924">Ammonia transport</keyword>
<evidence type="ECO:0000256" key="5">
    <source>
        <dbReference type="ARBA" id="ARBA00022989"/>
    </source>
</evidence>
<evidence type="ECO:0000256" key="2">
    <source>
        <dbReference type="ARBA" id="ARBA00005887"/>
    </source>
</evidence>
<dbReference type="AlphaFoldDB" id="A0ABD1N8G6"/>
<keyword evidence="4" id="KW-0812">Transmembrane</keyword>
<comment type="similarity">
    <text evidence="2">Belongs to the ammonia transporter channel (TC 1.A.11.2) family.</text>
</comment>
<gene>
    <name evidence="9" type="ORF">Fmac_005650</name>
</gene>
<dbReference type="EMBL" id="JBGMDY010000002">
    <property type="protein sequence ID" value="KAL2344365.1"/>
    <property type="molecule type" value="Genomic_DNA"/>
</dbReference>
<comment type="caution">
    <text evidence="9">The sequence shown here is derived from an EMBL/GenBank/DDBJ whole genome shotgun (WGS) entry which is preliminary data.</text>
</comment>
<evidence type="ECO:0000313" key="10">
    <source>
        <dbReference type="Proteomes" id="UP001603857"/>
    </source>
</evidence>
<evidence type="ECO:0000313" key="9">
    <source>
        <dbReference type="EMBL" id="KAL2344365.1"/>
    </source>
</evidence>
<dbReference type="Gene3D" id="1.10.3430.10">
    <property type="entry name" value="Ammonium transporter AmtB like domains"/>
    <property type="match status" value="1"/>
</dbReference>
<accession>A0ABD1N8G6</accession>
<evidence type="ECO:0000256" key="4">
    <source>
        <dbReference type="ARBA" id="ARBA00022692"/>
    </source>
</evidence>
<proteinExistence type="inferred from homology"/>
<comment type="subcellular location">
    <subcellularLocation>
        <location evidence="1">Membrane</location>
        <topology evidence="1">Multi-pass membrane protein</topology>
    </subcellularLocation>
</comment>